<reference evidence="3" key="1">
    <citation type="submission" date="2021-01" db="EMBL/GenBank/DDBJ databases">
        <authorList>
            <person name="Corre E."/>
            <person name="Pelletier E."/>
            <person name="Niang G."/>
            <person name="Scheremetjew M."/>
            <person name="Finn R."/>
            <person name="Kale V."/>
            <person name="Holt S."/>
            <person name="Cochrane G."/>
            <person name="Meng A."/>
            <person name="Brown T."/>
            <person name="Cohen L."/>
        </authorList>
    </citation>
    <scope>NUCLEOTIDE SEQUENCE</scope>
    <source>
        <strain evidence="3">CCMP622</strain>
    </source>
</reference>
<feature type="transmembrane region" description="Helical" evidence="2">
    <location>
        <begin position="163"/>
        <end position="183"/>
    </location>
</feature>
<evidence type="ECO:0000256" key="2">
    <source>
        <dbReference type="SAM" id="Phobius"/>
    </source>
</evidence>
<name>A0A7S2X5S8_9EUKA</name>
<evidence type="ECO:0000256" key="1">
    <source>
        <dbReference type="SAM" id="MobiDB-lite"/>
    </source>
</evidence>
<keyword evidence="2" id="KW-0472">Membrane</keyword>
<feature type="transmembrane region" description="Helical" evidence="2">
    <location>
        <begin position="189"/>
        <end position="209"/>
    </location>
</feature>
<feature type="transmembrane region" description="Helical" evidence="2">
    <location>
        <begin position="85"/>
        <end position="103"/>
    </location>
</feature>
<keyword evidence="2" id="KW-1133">Transmembrane helix</keyword>
<organism evidence="3">
    <name type="scientific">Lotharella oceanica</name>
    <dbReference type="NCBI Taxonomy" id="641309"/>
    <lineage>
        <taxon>Eukaryota</taxon>
        <taxon>Sar</taxon>
        <taxon>Rhizaria</taxon>
        <taxon>Cercozoa</taxon>
        <taxon>Chlorarachniophyceae</taxon>
        <taxon>Lotharella</taxon>
    </lineage>
</organism>
<proteinExistence type="predicted"/>
<gene>
    <name evidence="3" type="ORF">LSP00402_LOCUS397</name>
</gene>
<protein>
    <submittedName>
        <fullName evidence="3">Uncharacterized protein</fullName>
    </submittedName>
</protein>
<feature type="compositionally biased region" description="Basic and acidic residues" evidence="1">
    <location>
        <begin position="261"/>
        <end position="271"/>
    </location>
</feature>
<evidence type="ECO:0000313" key="3">
    <source>
        <dbReference type="EMBL" id="CAD9744573.1"/>
    </source>
</evidence>
<dbReference type="AlphaFoldDB" id="A0A7S2X5S8"/>
<accession>A0A7S2X5S8</accession>
<feature type="region of interest" description="Disordered" evidence="1">
    <location>
        <begin position="261"/>
        <end position="305"/>
    </location>
</feature>
<dbReference type="EMBL" id="HBHP01000575">
    <property type="protein sequence ID" value="CAD9744573.1"/>
    <property type="molecule type" value="Transcribed_RNA"/>
</dbReference>
<keyword evidence="2" id="KW-0812">Transmembrane</keyword>
<sequence length="305" mass="34991">MAKSYLEPATSGATIARWTIVDQEVDAMLAEGEDAHVFSVEGMQRLIHRIKNLTKGAPLLLRPPWSLGTLVWLYKACFRTDSANWPWLLWYLFALQGIALWWTRTMDIIVWEHEVKTGPSKTVFEYGAMIRKILRILGAYQYKAELVVSTLERIKNALSLSDPFASTLLYTFLFLFASLAQFVQSFLPSGLGIFLIGFSILFPPWIKVYKDYMHGKNRKKKKDWVDMLIRELRMRFENFLNHVPDEIELNHRHICKMQEMKEEKLPREKSSPVEPTASAGLGGALPEQEGRDDGLRAASTPVEVI</sequence>